<dbReference type="Proteomes" id="UP000198727">
    <property type="component" value="Unassembled WGS sequence"/>
</dbReference>
<evidence type="ECO:0000313" key="3">
    <source>
        <dbReference type="Proteomes" id="UP000198727"/>
    </source>
</evidence>
<dbReference type="InterPro" id="IPR026935">
    <property type="entry name" value="BtrH_N"/>
</dbReference>
<protein>
    <recommendedName>
        <fullName evidence="1">Butirosin biosynthesis protein H N-terminal domain-containing protein</fullName>
    </recommendedName>
</protein>
<organism evidence="2 3">
    <name type="scientific">Amycolatopsis arida</name>
    <dbReference type="NCBI Taxonomy" id="587909"/>
    <lineage>
        <taxon>Bacteria</taxon>
        <taxon>Bacillati</taxon>
        <taxon>Actinomycetota</taxon>
        <taxon>Actinomycetes</taxon>
        <taxon>Pseudonocardiales</taxon>
        <taxon>Pseudonocardiaceae</taxon>
        <taxon>Amycolatopsis</taxon>
    </lineage>
</organism>
<evidence type="ECO:0000259" key="1">
    <source>
        <dbReference type="Pfam" id="PF14399"/>
    </source>
</evidence>
<accession>A0A1I6A627</accession>
<sequence length="380" mass="40367">MSGYRPRGGRQPDTAAVANLLAHAGAEAATEPLVLLAAGGIAAGYRLDEFTPDGSRRVILGFRASWRRPHRWLTTSAERLALRTHRAVTARGAARRLSGELAGGRPALVLADRCRLGHWHLADAADGDVTHCLVVTTAGGDRVCLDDRNLTPLTVERPVLDAARRGPGRTTTVLAAAVSADRLAGAVRAGLAECVAGLAADESWARWADLLLDERAGKGWPTVFADRRGLVGALLEVWTAVGPAGVGGGHLRDRFADGLAEAAPLLALPALEEQVPRWRDVAARWAALAEAALPTDVPEFDWMRGLALRVRDGVRAGDAGRADAAEAAIQLRRLRDHHDAESPFTDRQARALLLDLGQRLRDLAAVERSAVAELAAVVAD</sequence>
<keyword evidence="3" id="KW-1185">Reference proteome</keyword>
<reference evidence="3" key="1">
    <citation type="submission" date="2016-10" db="EMBL/GenBank/DDBJ databases">
        <authorList>
            <person name="Varghese N."/>
            <person name="Submissions S."/>
        </authorList>
    </citation>
    <scope>NUCLEOTIDE SEQUENCE [LARGE SCALE GENOMIC DNA]</scope>
    <source>
        <strain evidence="3">CGMCC 4.5579</strain>
    </source>
</reference>
<feature type="domain" description="Butirosin biosynthesis protein H N-terminal" evidence="1">
    <location>
        <begin position="13"/>
        <end position="143"/>
    </location>
</feature>
<gene>
    <name evidence="2" type="ORF">SAMN05421810_111105</name>
</gene>
<proteinExistence type="predicted"/>
<dbReference type="Pfam" id="PF14399">
    <property type="entry name" value="BtrH_N"/>
    <property type="match status" value="1"/>
</dbReference>
<name>A0A1I6A627_9PSEU</name>
<dbReference type="EMBL" id="FOWW01000011">
    <property type="protein sequence ID" value="SFQ64100.1"/>
    <property type="molecule type" value="Genomic_DNA"/>
</dbReference>
<evidence type="ECO:0000313" key="2">
    <source>
        <dbReference type="EMBL" id="SFQ64100.1"/>
    </source>
</evidence>
<dbReference type="OrthoDB" id="3658511at2"/>
<dbReference type="RefSeq" id="WP_092535420.1">
    <property type="nucleotide sequence ID" value="NZ_FOWW01000011.1"/>
</dbReference>
<dbReference type="AlphaFoldDB" id="A0A1I6A627"/>